<keyword evidence="6" id="KW-1185">Reference proteome</keyword>
<dbReference type="SMART" id="SM00382">
    <property type="entry name" value="AAA"/>
    <property type="match status" value="2"/>
</dbReference>
<evidence type="ECO:0000313" key="6">
    <source>
        <dbReference type="Proteomes" id="UP000604001"/>
    </source>
</evidence>
<dbReference type="Pfam" id="PF00005">
    <property type="entry name" value="ABC_tran"/>
    <property type="match status" value="2"/>
</dbReference>
<dbReference type="CDD" id="cd03216">
    <property type="entry name" value="ABC_Carb_Monos_I"/>
    <property type="match status" value="1"/>
</dbReference>
<feature type="compositionally biased region" description="Low complexity" evidence="3">
    <location>
        <begin position="278"/>
        <end position="303"/>
    </location>
</feature>
<dbReference type="CDD" id="cd03215">
    <property type="entry name" value="ABC_Carb_Monos_II"/>
    <property type="match status" value="1"/>
</dbReference>
<dbReference type="InterPro" id="IPR003593">
    <property type="entry name" value="AAA+_ATPase"/>
</dbReference>
<evidence type="ECO:0000313" key="5">
    <source>
        <dbReference type="EMBL" id="MBC2962507.1"/>
    </source>
</evidence>
<dbReference type="PANTHER" id="PTHR43790">
    <property type="entry name" value="CARBOHYDRATE TRANSPORT ATP-BINDING PROTEIN MG119-RELATED"/>
    <property type="match status" value="1"/>
</dbReference>
<dbReference type="PROSITE" id="PS50893">
    <property type="entry name" value="ABC_TRANSPORTER_2"/>
    <property type="match status" value="2"/>
</dbReference>
<dbReference type="Gene3D" id="3.40.50.300">
    <property type="entry name" value="P-loop containing nucleotide triphosphate hydrolases"/>
    <property type="match status" value="2"/>
</dbReference>
<comment type="caution">
    <text evidence="5">The sequence shown here is derived from an EMBL/GenBank/DDBJ whole genome shotgun (WGS) entry which is preliminary data.</text>
</comment>
<dbReference type="EMBL" id="JACMYC010000025">
    <property type="protein sequence ID" value="MBC2962507.1"/>
    <property type="molecule type" value="Genomic_DNA"/>
</dbReference>
<evidence type="ECO:0000256" key="1">
    <source>
        <dbReference type="ARBA" id="ARBA00022741"/>
    </source>
</evidence>
<evidence type="ECO:0000256" key="2">
    <source>
        <dbReference type="ARBA" id="ARBA00022840"/>
    </source>
</evidence>
<evidence type="ECO:0000259" key="4">
    <source>
        <dbReference type="PROSITE" id="PS50893"/>
    </source>
</evidence>
<dbReference type="InterPro" id="IPR027417">
    <property type="entry name" value="P-loop_NTPase"/>
</dbReference>
<reference evidence="5 6" key="1">
    <citation type="submission" date="2020-08" db="EMBL/GenBank/DDBJ databases">
        <title>novel species in genus Nocardioides.</title>
        <authorList>
            <person name="Zhang G."/>
        </authorList>
    </citation>
    <scope>NUCLEOTIDE SEQUENCE [LARGE SCALE GENOMIC DNA]</scope>
    <source>
        <strain evidence="5 6">SC8A-24</strain>
    </source>
</reference>
<evidence type="ECO:0000256" key="3">
    <source>
        <dbReference type="SAM" id="MobiDB-lite"/>
    </source>
</evidence>
<feature type="domain" description="ABC transporter" evidence="4">
    <location>
        <begin position="307"/>
        <end position="546"/>
    </location>
</feature>
<dbReference type="InterPro" id="IPR003439">
    <property type="entry name" value="ABC_transporter-like_ATP-bd"/>
</dbReference>
<dbReference type="InterPro" id="IPR017871">
    <property type="entry name" value="ABC_transporter-like_CS"/>
</dbReference>
<dbReference type="PANTHER" id="PTHR43790:SF4">
    <property type="entry name" value="GUANOSINE IMPORT ATP-BINDING PROTEIN NUPO"/>
    <property type="match status" value="1"/>
</dbReference>
<feature type="region of interest" description="Disordered" evidence="3">
    <location>
        <begin position="276"/>
        <end position="303"/>
    </location>
</feature>
<dbReference type="PROSITE" id="PS00211">
    <property type="entry name" value="ABC_TRANSPORTER_1"/>
    <property type="match status" value="1"/>
</dbReference>
<sequence length="548" mass="57559">MTGGATDTVARPLLELTGITKRYGDLLANDDVSLRVAPGEVVAMLGENGAGKSTLMKVVYGLVRPDAGTVAVDGRPLDISSPKDAMAAGIGMVTQEFSLVETMTVTDNVALSGTGLGRVDRAETRRRVVEAMERVGVSLDPDRLVGSLSIGERQRVEIVKALFHDCRVVILDEPTAVLTPQDVRALFETVRRLRTAGLGILVVSHKLREVAEISDRVVVLRRGRLVGDRVTATVRDEELAALMMGGSTDEVAAATATPAAEPSELEAAVGMEVPTDQPAASATTTAASPTPGTTTGTTTGTTGEPVLRLTGLTVSRGGRDLLSGIDLAVRAGEIVGLAGVSGNGQTELVEVLSGTLPVTSGTLEVDGQDVTSADVGRRLAAGLGRLTEDRRGSVVPQMSVEQNLVLEDLPAYTRRGLLDRKAVRAHAEAMIERFDIRARPADAVATLSGGNMQKVLLARALARRPRVLVVAQPTRGLDIGAYRYVHQQLDELRTEGAGVLLVSEDLDELRALSDRVVVLFRGEVVGEMPVAEASPDRLGVLMAGGGSS</sequence>
<protein>
    <submittedName>
        <fullName evidence="5">ABC transporter ATP-binding protein</fullName>
    </submittedName>
</protein>
<name>A0ABR6UDG9_9ACTN</name>
<organism evidence="5 6">
    <name type="scientific">Nocardioides deserti</name>
    <dbReference type="NCBI Taxonomy" id="1588644"/>
    <lineage>
        <taxon>Bacteria</taxon>
        <taxon>Bacillati</taxon>
        <taxon>Actinomycetota</taxon>
        <taxon>Actinomycetes</taxon>
        <taxon>Propionibacteriales</taxon>
        <taxon>Nocardioidaceae</taxon>
        <taxon>Nocardioides</taxon>
    </lineage>
</organism>
<accession>A0ABR6UDG9</accession>
<feature type="domain" description="ABC transporter" evidence="4">
    <location>
        <begin position="14"/>
        <end position="247"/>
    </location>
</feature>
<gene>
    <name evidence="5" type="ORF">H7344_19645</name>
</gene>
<proteinExistence type="predicted"/>
<dbReference type="GO" id="GO:0005524">
    <property type="term" value="F:ATP binding"/>
    <property type="evidence" value="ECO:0007669"/>
    <property type="project" value="UniProtKB-KW"/>
</dbReference>
<keyword evidence="2 5" id="KW-0067">ATP-binding</keyword>
<keyword evidence="1" id="KW-0547">Nucleotide-binding</keyword>
<dbReference type="InterPro" id="IPR050107">
    <property type="entry name" value="ABC_carbohydrate_import_ATPase"/>
</dbReference>
<dbReference type="Proteomes" id="UP000604001">
    <property type="component" value="Unassembled WGS sequence"/>
</dbReference>
<dbReference type="SUPFAM" id="SSF52540">
    <property type="entry name" value="P-loop containing nucleoside triphosphate hydrolases"/>
    <property type="match status" value="2"/>
</dbReference>